<keyword evidence="3" id="KW-1133">Transmembrane helix</keyword>
<feature type="transmembrane region" description="Helical" evidence="3">
    <location>
        <begin position="27"/>
        <end position="47"/>
    </location>
</feature>
<accession>A0A5C6AX32</accession>
<dbReference type="PROSITE" id="PS50005">
    <property type="entry name" value="TPR"/>
    <property type="match status" value="1"/>
</dbReference>
<keyword evidence="1" id="KW-0802">TPR repeat</keyword>
<feature type="repeat" description="TPR" evidence="1">
    <location>
        <begin position="132"/>
        <end position="165"/>
    </location>
</feature>
<evidence type="ECO:0000313" key="4">
    <source>
        <dbReference type="EMBL" id="TWU02674.1"/>
    </source>
</evidence>
<dbReference type="Proteomes" id="UP000320176">
    <property type="component" value="Unassembled WGS sequence"/>
</dbReference>
<keyword evidence="5" id="KW-1185">Reference proteome</keyword>
<feature type="compositionally biased region" description="Acidic residues" evidence="2">
    <location>
        <begin position="296"/>
        <end position="307"/>
    </location>
</feature>
<evidence type="ECO:0000256" key="3">
    <source>
        <dbReference type="SAM" id="Phobius"/>
    </source>
</evidence>
<evidence type="ECO:0000313" key="5">
    <source>
        <dbReference type="Proteomes" id="UP000320176"/>
    </source>
</evidence>
<dbReference type="OrthoDB" id="265362at2"/>
<organism evidence="4 5">
    <name type="scientific">Stieleria varia</name>
    <dbReference type="NCBI Taxonomy" id="2528005"/>
    <lineage>
        <taxon>Bacteria</taxon>
        <taxon>Pseudomonadati</taxon>
        <taxon>Planctomycetota</taxon>
        <taxon>Planctomycetia</taxon>
        <taxon>Pirellulales</taxon>
        <taxon>Pirellulaceae</taxon>
        <taxon>Stieleria</taxon>
    </lineage>
</organism>
<name>A0A5C6AX32_9BACT</name>
<protein>
    <submittedName>
        <fullName evidence="4">Uncharacterized protein</fullName>
    </submittedName>
</protein>
<sequence length="316" mass="33691">MNDRQHELEKNLLAEKLAHMNTAIEPYSKVIAVVVGLVIVGGIVLGLRNMSASENRSDSTFQLLMNQPDVAEKFPDTTAAAWAKLNQGNEYLAQGLQAMYSDRDEAVALLDQAKTAFKGAMTSKPDQTLLVSRSHLGLAMVAESLGEFDEAIAQYKEVIATKESKVMVANAEKRIAALENPSTKEFLAWFSEQDFSPADPDLPPSLPDASGLPPMPDMGFPPLSLSSGSDTDAEPAKIEGGLELPADMPDSTKTETETPEADSAKTEKTEPPAKEAVETEAAEEEPVGAEAATETDSTETDSTENADDASSADSAK</sequence>
<dbReference type="EMBL" id="SJPN01000004">
    <property type="protein sequence ID" value="TWU02674.1"/>
    <property type="molecule type" value="Genomic_DNA"/>
</dbReference>
<dbReference type="InterPro" id="IPR011990">
    <property type="entry name" value="TPR-like_helical_dom_sf"/>
</dbReference>
<dbReference type="RefSeq" id="WP_146520958.1">
    <property type="nucleotide sequence ID" value="NZ_CP151726.1"/>
</dbReference>
<evidence type="ECO:0000256" key="1">
    <source>
        <dbReference type="PROSITE-ProRule" id="PRU00339"/>
    </source>
</evidence>
<reference evidence="4 5" key="1">
    <citation type="submission" date="2019-02" db="EMBL/GenBank/DDBJ databases">
        <title>Deep-cultivation of Planctomycetes and their phenomic and genomic characterization uncovers novel biology.</title>
        <authorList>
            <person name="Wiegand S."/>
            <person name="Jogler M."/>
            <person name="Boedeker C."/>
            <person name="Pinto D."/>
            <person name="Vollmers J."/>
            <person name="Rivas-Marin E."/>
            <person name="Kohn T."/>
            <person name="Peeters S.H."/>
            <person name="Heuer A."/>
            <person name="Rast P."/>
            <person name="Oberbeckmann S."/>
            <person name="Bunk B."/>
            <person name="Jeske O."/>
            <person name="Meyerdierks A."/>
            <person name="Storesund J.E."/>
            <person name="Kallscheuer N."/>
            <person name="Luecker S."/>
            <person name="Lage O.M."/>
            <person name="Pohl T."/>
            <person name="Merkel B.J."/>
            <person name="Hornburger P."/>
            <person name="Mueller R.-W."/>
            <person name="Bruemmer F."/>
            <person name="Labrenz M."/>
            <person name="Spormann A.M."/>
            <person name="Op Den Camp H."/>
            <person name="Overmann J."/>
            <person name="Amann R."/>
            <person name="Jetten M.S.M."/>
            <person name="Mascher T."/>
            <person name="Medema M.H."/>
            <person name="Devos D.P."/>
            <person name="Kaster A.-K."/>
            <person name="Ovreas L."/>
            <person name="Rohde M."/>
            <person name="Galperin M.Y."/>
            <person name="Jogler C."/>
        </authorList>
    </citation>
    <scope>NUCLEOTIDE SEQUENCE [LARGE SCALE GENOMIC DNA]</scope>
    <source>
        <strain evidence="4 5">Pla52n</strain>
    </source>
</reference>
<dbReference type="SUPFAM" id="SSF48452">
    <property type="entry name" value="TPR-like"/>
    <property type="match status" value="1"/>
</dbReference>
<feature type="region of interest" description="Disordered" evidence="2">
    <location>
        <begin position="195"/>
        <end position="316"/>
    </location>
</feature>
<feature type="compositionally biased region" description="Basic and acidic residues" evidence="2">
    <location>
        <begin position="250"/>
        <end position="277"/>
    </location>
</feature>
<evidence type="ECO:0000256" key="2">
    <source>
        <dbReference type="SAM" id="MobiDB-lite"/>
    </source>
</evidence>
<proteinExistence type="predicted"/>
<dbReference type="InterPro" id="IPR019734">
    <property type="entry name" value="TPR_rpt"/>
</dbReference>
<comment type="caution">
    <text evidence="4">The sequence shown here is derived from an EMBL/GenBank/DDBJ whole genome shotgun (WGS) entry which is preliminary data.</text>
</comment>
<keyword evidence="3" id="KW-0472">Membrane</keyword>
<feature type="compositionally biased region" description="Acidic residues" evidence="2">
    <location>
        <begin position="278"/>
        <end position="287"/>
    </location>
</feature>
<dbReference type="Gene3D" id="1.25.40.10">
    <property type="entry name" value="Tetratricopeptide repeat domain"/>
    <property type="match status" value="1"/>
</dbReference>
<dbReference type="AlphaFoldDB" id="A0A5C6AX32"/>
<keyword evidence="3" id="KW-0812">Transmembrane</keyword>
<gene>
    <name evidence="4" type="ORF">Pla52n_37320</name>
</gene>